<organism evidence="8 9">
    <name type="scientific">Smittium simulii</name>
    <dbReference type="NCBI Taxonomy" id="133385"/>
    <lineage>
        <taxon>Eukaryota</taxon>
        <taxon>Fungi</taxon>
        <taxon>Fungi incertae sedis</taxon>
        <taxon>Zoopagomycota</taxon>
        <taxon>Kickxellomycotina</taxon>
        <taxon>Harpellomycetes</taxon>
        <taxon>Harpellales</taxon>
        <taxon>Legeriomycetaceae</taxon>
        <taxon>Smittium</taxon>
    </lineage>
</organism>
<dbReference type="PROSITE" id="PS51808">
    <property type="entry name" value="CHCH"/>
    <property type="match status" value="1"/>
</dbReference>
<evidence type="ECO:0000256" key="6">
    <source>
        <dbReference type="ARBA" id="ARBA00041104"/>
    </source>
</evidence>
<evidence type="ECO:0000313" key="8">
    <source>
        <dbReference type="EMBL" id="PVU96544.1"/>
    </source>
</evidence>
<protein>
    <recommendedName>
        <fullName evidence="6">Cytochrome c oxidase-assembly factor COX23, mitochondrial</fullName>
    </recommendedName>
</protein>
<reference evidence="8 9" key="1">
    <citation type="journal article" date="2018" name="MBio">
        <title>Comparative Genomics Reveals the Core Gene Toolbox for the Fungus-Insect Symbiosis.</title>
        <authorList>
            <person name="Wang Y."/>
            <person name="Stata M."/>
            <person name="Wang W."/>
            <person name="Stajich J.E."/>
            <person name="White M.M."/>
            <person name="Moncalvo J.M."/>
        </authorList>
    </citation>
    <scope>NUCLEOTIDE SEQUENCE [LARGE SCALE GENOMIC DNA]</scope>
    <source>
        <strain evidence="8 9">SWE-8-4</strain>
    </source>
</reference>
<dbReference type="Gene3D" id="1.10.287.1130">
    <property type="entry name" value="CytochromE C oxidase copper chaperone"/>
    <property type="match status" value="1"/>
</dbReference>
<accession>A0A2T9YW66</accession>
<dbReference type="GO" id="GO:0033108">
    <property type="term" value="P:mitochondrial respiratory chain complex assembly"/>
    <property type="evidence" value="ECO:0007669"/>
    <property type="project" value="TreeGrafter"/>
</dbReference>
<comment type="subcellular location">
    <subcellularLocation>
        <location evidence="2">Mitochondrion intermembrane space</location>
    </subcellularLocation>
</comment>
<dbReference type="EMBL" id="MBFR01000029">
    <property type="protein sequence ID" value="PVU96544.1"/>
    <property type="molecule type" value="Genomic_DNA"/>
</dbReference>
<feature type="domain" description="CHCH" evidence="7">
    <location>
        <begin position="28"/>
        <end position="61"/>
    </location>
</feature>
<evidence type="ECO:0000256" key="2">
    <source>
        <dbReference type="ARBA" id="ARBA00004569"/>
    </source>
</evidence>
<evidence type="ECO:0000313" key="9">
    <source>
        <dbReference type="Proteomes" id="UP000245383"/>
    </source>
</evidence>
<sequence length="73" mass="8687">MNQPKGDPRRVTLTEFENKLPGLHMNPCEIESAASLKCMEQNNFQHHLCQEYFTAYRDCKKIWLEERKKARFG</sequence>
<proteinExistence type="inferred from homology"/>
<dbReference type="GO" id="GO:0005758">
    <property type="term" value="C:mitochondrial intermembrane space"/>
    <property type="evidence" value="ECO:0007669"/>
    <property type="project" value="UniProtKB-SubCell"/>
</dbReference>
<dbReference type="PANTHER" id="PTHR46811">
    <property type="entry name" value="COILED-COIL-HELIX-COILED-COIL-HELIX DOMAIN-CONTAINING PROTEIN 7"/>
    <property type="match status" value="1"/>
</dbReference>
<comment type="function">
    <text evidence="1">Required for the assembly of cytochrome c oxidase.</text>
</comment>
<evidence type="ECO:0000259" key="7">
    <source>
        <dbReference type="Pfam" id="PF06747"/>
    </source>
</evidence>
<dbReference type="Pfam" id="PF06747">
    <property type="entry name" value="CHCH"/>
    <property type="match status" value="1"/>
</dbReference>
<comment type="similarity">
    <text evidence="5">Belongs to the COX23 family.</text>
</comment>
<comment type="caution">
    <text evidence="8">The sequence shown here is derived from an EMBL/GenBank/DDBJ whole genome shotgun (WGS) entry which is preliminary data.</text>
</comment>
<evidence type="ECO:0000256" key="5">
    <source>
        <dbReference type="ARBA" id="ARBA00038264"/>
    </source>
</evidence>
<keyword evidence="9" id="KW-1185">Reference proteome</keyword>
<dbReference type="AlphaFoldDB" id="A0A2T9YW66"/>
<dbReference type="OrthoDB" id="9971592at2759"/>
<dbReference type="PANTHER" id="PTHR46811:SF1">
    <property type="entry name" value="COILED-COIL-HELIX-COILED-COIL-HELIX DOMAIN-CONTAINING PROTEIN 7"/>
    <property type="match status" value="1"/>
</dbReference>
<gene>
    <name evidence="8" type="ORF">BB561_001106</name>
</gene>
<evidence type="ECO:0000256" key="3">
    <source>
        <dbReference type="ARBA" id="ARBA00023128"/>
    </source>
</evidence>
<dbReference type="InterPro" id="IPR010625">
    <property type="entry name" value="CHCH"/>
</dbReference>
<evidence type="ECO:0000256" key="1">
    <source>
        <dbReference type="ARBA" id="ARBA00003875"/>
    </source>
</evidence>
<name>A0A2T9YW66_9FUNG</name>
<dbReference type="Proteomes" id="UP000245383">
    <property type="component" value="Unassembled WGS sequence"/>
</dbReference>
<dbReference type="InterPro" id="IPR009069">
    <property type="entry name" value="Cys_alpha_HP_mot_SF"/>
</dbReference>
<dbReference type="STRING" id="133385.A0A2T9YW66"/>
<dbReference type="SUPFAM" id="SSF47072">
    <property type="entry name" value="Cysteine alpha-hairpin motif"/>
    <property type="match status" value="1"/>
</dbReference>
<keyword evidence="4" id="KW-1015">Disulfide bond</keyword>
<dbReference type="InterPro" id="IPR051040">
    <property type="entry name" value="COX23"/>
</dbReference>
<keyword evidence="3" id="KW-0496">Mitochondrion</keyword>
<evidence type="ECO:0000256" key="4">
    <source>
        <dbReference type="ARBA" id="ARBA00023157"/>
    </source>
</evidence>